<accession>A0A1U7CVP4</accession>
<name>A0A1U7CVP4_9BACT</name>
<dbReference type="Pfam" id="PF01455">
    <property type="entry name" value="HupF_HypC"/>
    <property type="match status" value="1"/>
</dbReference>
<dbReference type="NCBIfam" id="TIGR00074">
    <property type="entry name" value="hypC_hupF"/>
    <property type="match status" value="1"/>
</dbReference>
<dbReference type="AlphaFoldDB" id="A0A1U7CVP4"/>
<dbReference type="GO" id="GO:1902670">
    <property type="term" value="F:carbon dioxide binding"/>
    <property type="evidence" value="ECO:0007669"/>
    <property type="project" value="TreeGrafter"/>
</dbReference>
<dbReference type="Gene3D" id="2.30.30.140">
    <property type="match status" value="1"/>
</dbReference>
<dbReference type="PANTHER" id="PTHR35177:SF2">
    <property type="entry name" value="HYDROGENASE MATURATION FACTOR HYBG"/>
    <property type="match status" value="1"/>
</dbReference>
<organism evidence="2 3">
    <name type="scientific">Paludisphaera borealis</name>
    <dbReference type="NCBI Taxonomy" id="1387353"/>
    <lineage>
        <taxon>Bacteria</taxon>
        <taxon>Pseudomonadati</taxon>
        <taxon>Planctomycetota</taxon>
        <taxon>Planctomycetia</taxon>
        <taxon>Isosphaerales</taxon>
        <taxon>Isosphaeraceae</taxon>
        <taxon>Paludisphaera</taxon>
    </lineage>
</organism>
<sequence length="83" mass="9280">MCLGIPGRVVETYREDDVLMGKVDFGGVSKRVCLEHVPEAARDDYVLVHVGFALSMIDEVEAKRVFGFLEQMSQLDELEVPPP</sequence>
<dbReference type="RefSeq" id="WP_076349377.1">
    <property type="nucleotide sequence ID" value="NZ_CP019082.1"/>
</dbReference>
<proteinExistence type="inferred from homology"/>
<dbReference type="SUPFAM" id="SSF159127">
    <property type="entry name" value="HupF/HypC-like"/>
    <property type="match status" value="1"/>
</dbReference>
<dbReference type="GO" id="GO:0051604">
    <property type="term" value="P:protein maturation"/>
    <property type="evidence" value="ECO:0007669"/>
    <property type="project" value="TreeGrafter"/>
</dbReference>
<dbReference type="KEGG" id="pbor:BSF38_04509"/>
<comment type="similarity">
    <text evidence="1">Belongs to the HupF/HypC family.</text>
</comment>
<dbReference type="Proteomes" id="UP000186309">
    <property type="component" value="Chromosome"/>
</dbReference>
<evidence type="ECO:0000313" key="3">
    <source>
        <dbReference type="Proteomes" id="UP000186309"/>
    </source>
</evidence>
<dbReference type="GO" id="GO:0005506">
    <property type="term" value="F:iron ion binding"/>
    <property type="evidence" value="ECO:0007669"/>
    <property type="project" value="TreeGrafter"/>
</dbReference>
<dbReference type="PRINTS" id="PR00445">
    <property type="entry name" value="HUPFHYPC"/>
</dbReference>
<dbReference type="InterPro" id="IPR001109">
    <property type="entry name" value="Hydrogenase_HupF/HypC"/>
</dbReference>
<dbReference type="PROSITE" id="PS01097">
    <property type="entry name" value="HUPF_HYPC"/>
    <property type="match status" value="1"/>
</dbReference>
<dbReference type="OrthoDB" id="9806017at2"/>
<gene>
    <name evidence="2" type="primary">hybG</name>
    <name evidence="2" type="ORF">BSF38_04509</name>
</gene>
<evidence type="ECO:0000256" key="1">
    <source>
        <dbReference type="ARBA" id="ARBA00006018"/>
    </source>
</evidence>
<reference evidence="3" key="1">
    <citation type="submission" date="2016-12" db="EMBL/GenBank/DDBJ databases">
        <title>Comparative genomics of four Isosphaeraceae planctomycetes: a common pool of plasmids and glycoside hydrolase genes.</title>
        <authorList>
            <person name="Ivanova A."/>
        </authorList>
    </citation>
    <scope>NUCLEOTIDE SEQUENCE [LARGE SCALE GENOMIC DNA]</scope>
    <source>
        <strain evidence="3">PX4</strain>
    </source>
</reference>
<dbReference type="PANTHER" id="PTHR35177">
    <property type="entry name" value="HYDROGENASE MATURATION FACTOR HYBG"/>
    <property type="match status" value="1"/>
</dbReference>
<dbReference type="STRING" id="1387353.BSF38_04509"/>
<dbReference type="InterPro" id="IPR019812">
    <property type="entry name" value="Hydgase_assmbl_chp_CS"/>
</dbReference>
<protein>
    <submittedName>
        <fullName evidence="2">Hydrogenase-2 operon protein HybG</fullName>
    </submittedName>
</protein>
<evidence type="ECO:0000313" key="2">
    <source>
        <dbReference type="EMBL" id="APW62953.1"/>
    </source>
</evidence>
<keyword evidence="3" id="KW-1185">Reference proteome</keyword>
<dbReference type="EMBL" id="CP019082">
    <property type="protein sequence ID" value="APW62953.1"/>
    <property type="molecule type" value="Genomic_DNA"/>
</dbReference>